<reference evidence="9" key="2">
    <citation type="journal article" date="2018" name="BMC Genomics">
        <title>A manually annotated Actinidia chinensis var. chinensis (kiwifruit) genome highlights the challenges associated with draft genomes and gene prediction in plants.</title>
        <authorList>
            <person name="Pilkington S.M."/>
            <person name="Crowhurst R."/>
            <person name="Hilario E."/>
            <person name="Nardozza S."/>
            <person name="Fraser L."/>
            <person name="Peng Y."/>
            <person name="Gunaseelan K."/>
            <person name="Simpson R."/>
            <person name="Tahir J."/>
            <person name="Deroles S.C."/>
            <person name="Templeton K."/>
            <person name="Luo Z."/>
            <person name="Davy M."/>
            <person name="Cheng C."/>
            <person name="McNeilage M."/>
            <person name="Scaglione D."/>
            <person name="Liu Y."/>
            <person name="Zhang Q."/>
            <person name="Datson P."/>
            <person name="De Silva N."/>
            <person name="Gardiner S.E."/>
            <person name="Bassett H."/>
            <person name="Chagne D."/>
            <person name="McCallum J."/>
            <person name="Dzierzon H."/>
            <person name="Deng C."/>
            <person name="Wang Y.Y."/>
            <person name="Barron L."/>
            <person name="Manako K."/>
            <person name="Bowen J."/>
            <person name="Foster T.M."/>
            <person name="Erridge Z.A."/>
            <person name="Tiffin H."/>
            <person name="Waite C.N."/>
            <person name="Davies K.M."/>
            <person name="Grierson E.P."/>
            <person name="Laing W.A."/>
            <person name="Kirk R."/>
            <person name="Chen X."/>
            <person name="Wood M."/>
            <person name="Montefiori M."/>
            <person name="Brummell D.A."/>
            <person name="Schwinn K.E."/>
            <person name="Catanach A."/>
            <person name="Fullerton C."/>
            <person name="Li D."/>
            <person name="Meiyalaghan S."/>
            <person name="Nieuwenhuizen N."/>
            <person name="Read N."/>
            <person name="Prakash R."/>
            <person name="Hunter D."/>
            <person name="Zhang H."/>
            <person name="McKenzie M."/>
            <person name="Knabel M."/>
            <person name="Harris A."/>
            <person name="Allan A.C."/>
            <person name="Gleave A."/>
            <person name="Chen A."/>
            <person name="Janssen B.J."/>
            <person name="Plunkett B."/>
            <person name="Ampomah-Dwamena C."/>
            <person name="Voogd C."/>
            <person name="Leif D."/>
            <person name="Lafferty D."/>
            <person name="Souleyre E.J.F."/>
            <person name="Varkonyi-Gasic E."/>
            <person name="Gambi F."/>
            <person name="Hanley J."/>
            <person name="Yao J.L."/>
            <person name="Cheung J."/>
            <person name="David K.M."/>
            <person name="Warren B."/>
            <person name="Marsh K."/>
            <person name="Snowden K.C."/>
            <person name="Lin-Wang K."/>
            <person name="Brian L."/>
            <person name="Martinez-Sanchez M."/>
            <person name="Wang M."/>
            <person name="Ileperuma N."/>
            <person name="Macnee N."/>
            <person name="Campin R."/>
            <person name="McAtee P."/>
            <person name="Drummond R.S.M."/>
            <person name="Espley R.V."/>
            <person name="Ireland H.S."/>
            <person name="Wu R."/>
            <person name="Atkinson R.G."/>
            <person name="Karunairetnam S."/>
            <person name="Bulley S."/>
            <person name="Chunkath S."/>
            <person name="Hanley Z."/>
            <person name="Storey R."/>
            <person name="Thrimawithana A.H."/>
            <person name="Thomson S."/>
            <person name="David C."/>
            <person name="Testolin R."/>
            <person name="Huang H."/>
            <person name="Hellens R.P."/>
            <person name="Schaffer R.J."/>
        </authorList>
    </citation>
    <scope>NUCLEOTIDE SEQUENCE [LARGE SCALE GENOMIC DNA]</scope>
    <source>
        <strain evidence="9">cv. Red5</strain>
    </source>
</reference>
<keyword evidence="9" id="KW-1185">Reference proteome</keyword>
<dbReference type="STRING" id="1590841.A0A2R6PWB5"/>
<evidence type="ECO:0000313" key="9">
    <source>
        <dbReference type="Proteomes" id="UP000241394"/>
    </source>
</evidence>
<evidence type="ECO:0000313" key="8">
    <source>
        <dbReference type="EMBL" id="PSR98076.1"/>
    </source>
</evidence>
<evidence type="ECO:0000256" key="3">
    <source>
        <dbReference type="ARBA" id="ARBA00023125"/>
    </source>
</evidence>
<keyword evidence="4" id="KW-0804">Transcription</keyword>
<dbReference type="AlphaFoldDB" id="A0A2R6PWB5"/>
<dbReference type="EMBL" id="NKQK01000022">
    <property type="protein sequence ID" value="PSR98076.1"/>
    <property type="molecule type" value="Genomic_DNA"/>
</dbReference>
<dbReference type="InterPro" id="IPR044810">
    <property type="entry name" value="WRKY_plant"/>
</dbReference>
<dbReference type="Proteomes" id="UP000241394">
    <property type="component" value="Chromosome LG22"/>
</dbReference>
<protein>
    <submittedName>
        <fullName evidence="8">WRKY transcription factor</fullName>
    </submittedName>
</protein>
<dbReference type="InParanoid" id="A0A2R6PWB5"/>
<dbReference type="SMART" id="SM00774">
    <property type="entry name" value="WRKY"/>
    <property type="match status" value="2"/>
</dbReference>
<evidence type="ECO:0000256" key="1">
    <source>
        <dbReference type="ARBA" id="ARBA00004123"/>
    </source>
</evidence>
<dbReference type="GO" id="GO:0005634">
    <property type="term" value="C:nucleus"/>
    <property type="evidence" value="ECO:0007669"/>
    <property type="project" value="UniProtKB-SubCell"/>
</dbReference>
<feature type="compositionally biased region" description="Basic residues" evidence="6">
    <location>
        <begin position="213"/>
        <end position="227"/>
    </location>
</feature>
<evidence type="ECO:0000256" key="5">
    <source>
        <dbReference type="ARBA" id="ARBA00023242"/>
    </source>
</evidence>
<dbReference type="PROSITE" id="PS50811">
    <property type="entry name" value="WRKY"/>
    <property type="match status" value="2"/>
</dbReference>
<dbReference type="Pfam" id="PF03106">
    <property type="entry name" value="WRKY"/>
    <property type="match status" value="2"/>
</dbReference>
<dbReference type="PANTHER" id="PTHR31221">
    <property type="entry name" value="WRKY TRANSCRIPTION FACTOR PROTEIN 1-RELATED"/>
    <property type="match status" value="1"/>
</dbReference>
<feature type="domain" description="WRKY" evidence="7">
    <location>
        <begin position="236"/>
        <end position="301"/>
    </location>
</feature>
<dbReference type="GO" id="GO:0043565">
    <property type="term" value="F:sequence-specific DNA binding"/>
    <property type="evidence" value="ECO:0007669"/>
    <property type="project" value="InterPro"/>
</dbReference>
<organism evidence="8 9">
    <name type="scientific">Actinidia chinensis var. chinensis</name>
    <name type="common">Chinese soft-hair kiwi</name>
    <dbReference type="NCBI Taxonomy" id="1590841"/>
    <lineage>
        <taxon>Eukaryota</taxon>
        <taxon>Viridiplantae</taxon>
        <taxon>Streptophyta</taxon>
        <taxon>Embryophyta</taxon>
        <taxon>Tracheophyta</taxon>
        <taxon>Spermatophyta</taxon>
        <taxon>Magnoliopsida</taxon>
        <taxon>eudicotyledons</taxon>
        <taxon>Gunneridae</taxon>
        <taxon>Pentapetalae</taxon>
        <taxon>asterids</taxon>
        <taxon>Ericales</taxon>
        <taxon>Actinidiaceae</taxon>
        <taxon>Actinidia</taxon>
    </lineage>
</organism>
<dbReference type="OrthoDB" id="2021103at2759"/>
<dbReference type="SUPFAM" id="SSF118290">
    <property type="entry name" value="WRKY DNA-binding domain"/>
    <property type="match status" value="2"/>
</dbReference>
<feature type="domain" description="WRKY" evidence="7">
    <location>
        <begin position="60"/>
        <end position="122"/>
    </location>
</feature>
<gene>
    <name evidence="8" type="ORF">CEY00_Acc24667</name>
</gene>
<reference evidence="8 9" key="1">
    <citation type="submission" date="2017-07" db="EMBL/GenBank/DDBJ databases">
        <title>An improved, manually edited Actinidia chinensis var. chinensis (kiwifruit) genome highlights the challenges associated with draft genomes and gene prediction in plants.</title>
        <authorList>
            <person name="Pilkington S."/>
            <person name="Crowhurst R."/>
            <person name="Hilario E."/>
            <person name="Nardozza S."/>
            <person name="Fraser L."/>
            <person name="Peng Y."/>
            <person name="Gunaseelan K."/>
            <person name="Simpson R."/>
            <person name="Tahir J."/>
            <person name="Deroles S."/>
            <person name="Templeton K."/>
            <person name="Luo Z."/>
            <person name="Davy M."/>
            <person name="Cheng C."/>
            <person name="Mcneilage M."/>
            <person name="Scaglione D."/>
            <person name="Liu Y."/>
            <person name="Zhang Q."/>
            <person name="Datson P."/>
            <person name="De Silva N."/>
            <person name="Gardiner S."/>
            <person name="Bassett H."/>
            <person name="Chagne D."/>
            <person name="Mccallum J."/>
            <person name="Dzierzon H."/>
            <person name="Deng C."/>
            <person name="Wang Y.-Y."/>
            <person name="Barron N."/>
            <person name="Manako K."/>
            <person name="Bowen J."/>
            <person name="Foster T."/>
            <person name="Erridge Z."/>
            <person name="Tiffin H."/>
            <person name="Waite C."/>
            <person name="Davies K."/>
            <person name="Grierson E."/>
            <person name="Laing W."/>
            <person name="Kirk R."/>
            <person name="Chen X."/>
            <person name="Wood M."/>
            <person name="Montefiori M."/>
            <person name="Brummell D."/>
            <person name="Schwinn K."/>
            <person name="Catanach A."/>
            <person name="Fullerton C."/>
            <person name="Li D."/>
            <person name="Meiyalaghan S."/>
            <person name="Nieuwenhuizen N."/>
            <person name="Read N."/>
            <person name="Prakash R."/>
            <person name="Hunter D."/>
            <person name="Zhang H."/>
            <person name="Mckenzie M."/>
            <person name="Knabel M."/>
            <person name="Harris A."/>
            <person name="Allan A."/>
            <person name="Chen A."/>
            <person name="Janssen B."/>
            <person name="Plunkett B."/>
            <person name="Dwamena C."/>
            <person name="Voogd C."/>
            <person name="Leif D."/>
            <person name="Lafferty D."/>
            <person name="Souleyre E."/>
            <person name="Varkonyi-Gasic E."/>
            <person name="Gambi F."/>
            <person name="Hanley J."/>
            <person name="Yao J.-L."/>
            <person name="Cheung J."/>
            <person name="David K."/>
            <person name="Warren B."/>
            <person name="Marsh K."/>
            <person name="Snowden K."/>
            <person name="Lin-Wang K."/>
            <person name="Brian L."/>
            <person name="Martinez-Sanchez M."/>
            <person name="Wang M."/>
            <person name="Ileperuma N."/>
            <person name="Macnee N."/>
            <person name="Campin R."/>
            <person name="Mcatee P."/>
            <person name="Drummond R."/>
            <person name="Espley R."/>
            <person name="Ireland H."/>
            <person name="Wu R."/>
            <person name="Atkinson R."/>
            <person name="Karunairetnam S."/>
            <person name="Bulley S."/>
            <person name="Chunkath S."/>
            <person name="Hanley Z."/>
            <person name="Storey R."/>
            <person name="Thrimawithana A."/>
            <person name="Thomson S."/>
            <person name="David C."/>
            <person name="Testolin R."/>
        </authorList>
    </citation>
    <scope>NUCLEOTIDE SEQUENCE [LARGE SCALE GENOMIC DNA]</scope>
    <source>
        <strain evidence="9">cv. Red5</strain>
        <tissue evidence="8">Young leaf</tissue>
    </source>
</reference>
<dbReference type="Gramene" id="PSR98076">
    <property type="protein sequence ID" value="PSR98076"/>
    <property type="gene ID" value="CEY00_Acc24667"/>
</dbReference>
<dbReference type="OMA" id="STWRNTE"/>
<keyword evidence="5" id="KW-0539">Nucleus</keyword>
<evidence type="ECO:0000259" key="7">
    <source>
        <dbReference type="PROSITE" id="PS50811"/>
    </source>
</evidence>
<proteinExistence type="predicted"/>
<evidence type="ECO:0000256" key="6">
    <source>
        <dbReference type="SAM" id="MobiDB-lite"/>
    </source>
</evidence>
<dbReference type="InterPro" id="IPR003657">
    <property type="entry name" value="WRKY_dom"/>
</dbReference>
<evidence type="ECO:0000256" key="2">
    <source>
        <dbReference type="ARBA" id="ARBA00023015"/>
    </source>
</evidence>
<name>A0A2R6PWB5_ACTCC</name>
<keyword evidence="3" id="KW-0238">DNA-binding</keyword>
<dbReference type="InterPro" id="IPR036576">
    <property type="entry name" value="WRKY_dom_sf"/>
</dbReference>
<keyword evidence="2" id="KW-0805">Transcription regulation</keyword>
<dbReference type="GO" id="GO:0003700">
    <property type="term" value="F:DNA-binding transcription factor activity"/>
    <property type="evidence" value="ECO:0007669"/>
    <property type="project" value="InterPro"/>
</dbReference>
<feature type="region of interest" description="Disordered" evidence="6">
    <location>
        <begin position="191"/>
        <end position="227"/>
    </location>
</feature>
<evidence type="ECO:0000256" key="4">
    <source>
        <dbReference type="ARBA" id="ARBA00023163"/>
    </source>
</evidence>
<dbReference type="Gene3D" id="2.20.25.80">
    <property type="entry name" value="WRKY domain"/>
    <property type="match status" value="2"/>
</dbReference>
<accession>A0A2R6PWB5</accession>
<comment type="caution">
    <text evidence="8">The sequence shown here is derived from an EMBL/GenBank/DDBJ whole genome shotgun (WGS) entry which is preliminary data.</text>
</comment>
<comment type="subcellular location">
    <subcellularLocation>
        <location evidence="1">Nucleus</location>
    </subcellularLocation>
</comment>
<dbReference type="PANTHER" id="PTHR31221:SF126">
    <property type="entry name" value="WRKY DOMAIN-CONTAINING PROTEIN"/>
    <property type="match status" value="1"/>
</dbReference>
<sequence length="532" mass="59339">MQTSRVLNADCRLVSQSCHTDGAAGDQMHQHGEHTDHVVDTAQEHNLHEGDPREMQTLTGDVKTSEDGFNWRKYGQKLVRGYPRSYYRCTHPNYHVRKKLERSHDDHTTEIIYKGSHDHPKPHSKWELTKPSFLYDEMSEKVEANGSLVEVGLKDIKVGSDWGAAGLETSTPVLTDSCHLLSNSKLKSRAVETPEISSTLASHAEDDEDKSGTKRRKTKKASRRARKPKVVVQLESEVHILNDGYRWRKYGQKVVRRNTNPRSYYQCTSAGCSVRKHVEKACHNKKSFIVTYEGNHNNEMLCTKNSGHSNLGGGVDGGTLFPAAGSSTGPTPTLPKNANAAESEEQVQDPAFCFERIPDLGNDFLESSLLGNFSNAMKFEPSSIYQVNFPFSQISTTYGSFLPDFTHSLPLNIPLSASNMEPVDADFNNHGKSAGSVGYFVGGQRLRENDARLVKRKQEQNDVTLYDTTLVKPKQEQSDDTLYDSRLVKHKQEQSDDTLYYTHLLLVDNTNASSSTLSSSLVYCGTKGSSPS</sequence>